<feature type="region of interest" description="Disordered" evidence="1">
    <location>
        <begin position="64"/>
        <end position="117"/>
    </location>
</feature>
<feature type="compositionally biased region" description="Polar residues" evidence="1">
    <location>
        <begin position="64"/>
        <end position="91"/>
    </location>
</feature>
<feature type="compositionally biased region" description="Gly residues" evidence="1">
    <location>
        <begin position="210"/>
        <end position="221"/>
    </location>
</feature>
<feature type="region of interest" description="Disordered" evidence="1">
    <location>
        <begin position="1"/>
        <end position="25"/>
    </location>
</feature>
<gene>
    <name evidence="3" type="ORF">HK105_204525</name>
</gene>
<protein>
    <recommendedName>
        <fullName evidence="2">Guanylate cyclase domain-containing protein</fullName>
    </recommendedName>
</protein>
<keyword evidence="4" id="KW-1185">Reference proteome</keyword>
<name>A0ABR4N8Q1_9FUNG</name>
<proteinExistence type="predicted"/>
<dbReference type="InterPro" id="IPR050697">
    <property type="entry name" value="Adenylyl/Guanylyl_Cyclase_3/4"/>
</dbReference>
<dbReference type="PROSITE" id="PS50125">
    <property type="entry name" value="GUANYLATE_CYCLASE_2"/>
    <property type="match status" value="1"/>
</dbReference>
<dbReference type="Pfam" id="PF00211">
    <property type="entry name" value="Guanylate_cyc"/>
    <property type="match status" value="1"/>
</dbReference>
<dbReference type="Gene3D" id="3.30.450.40">
    <property type="match status" value="2"/>
</dbReference>
<dbReference type="Proteomes" id="UP001527925">
    <property type="component" value="Unassembled WGS sequence"/>
</dbReference>
<dbReference type="InterPro" id="IPR029016">
    <property type="entry name" value="GAF-like_dom_sf"/>
</dbReference>
<dbReference type="SMART" id="SM00044">
    <property type="entry name" value="CYCc"/>
    <property type="match status" value="1"/>
</dbReference>
<feature type="compositionally biased region" description="Low complexity" evidence="1">
    <location>
        <begin position="92"/>
        <end position="117"/>
    </location>
</feature>
<dbReference type="InterPro" id="IPR001054">
    <property type="entry name" value="A/G_cyclase"/>
</dbReference>
<evidence type="ECO:0000313" key="4">
    <source>
        <dbReference type="Proteomes" id="UP001527925"/>
    </source>
</evidence>
<evidence type="ECO:0000256" key="1">
    <source>
        <dbReference type="SAM" id="MobiDB-lite"/>
    </source>
</evidence>
<evidence type="ECO:0000259" key="2">
    <source>
        <dbReference type="PROSITE" id="PS50125"/>
    </source>
</evidence>
<evidence type="ECO:0000313" key="3">
    <source>
        <dbReference type="EMBL" id="KAL2915824.1"/>
    </source>
</evidence>
<feature type="compositionally biased region" description="Low complexity" evidence="1">
    <location>
        <begin position="264"/>
        <end position="279"/>
    </location>
</feature>
<dbReference type="SUPFAM" id="SSF55073">
    <property type="entry name" value="Nucleotide cyclase"/>
    <property type="match status" value="1"/>
</dbReference>
<accession>A0ABR4N8Q1</accession>
<dbReference type="SUPFAM" id="SSF55781">
    <property type="entry name" value="GAF domain-like"/>
    <property type="match status" value="2"/>
</dbReference>
<dbReference type="CDD" id="cd07302">
    <property type="entry name" value="CHD"/>
    <property type="match status" value="1"/>
</dbReference>
<organism evidence="3 4">
    <name type="scientific">Polyrhizophydium stewartii</name>
    <dbReference type="NCBI Taxonomy" id="2732419"/>
    <lineage>
        <taxon>Eukaryota</taxon>
        <taxon>Fungi</taxon>
        <taxon>Fungi incertae sedis</taxon>
        <taxon>Chytridiomycota</taxon>
        <taxon>Chytridiomycota incertae sedis</taxon>
        <taxon>Chytridiomycetes</taxon>
        <taxon>Rhizophydiales</taxon>
        <taxon>Rhizophydiales incertae sedis</taxon>
        <taxon>Polyrhizophydium</taxon>
    </lineage>
</organism>
<dbReference type="InterPro" id="IPR003018">
    <property type="entry name" value="GAF"/>
</dbReference>
<dbReference type="PANTHER" id="PTHR43081">
    <property type="entry name" value="ADENYLATE CYCLASE, TERMINAL-DIFFERENTIATION SPECIFIC-RELATED"/>
    <property type="match status" value="1"/>
</dbReference>
<dbReference type="Gene3D" id="3.30.450.20">
    <property type="entry name" value="PAS domain"/>
    <property type="match status" value="1"/>
</dbReference>
<sequence>MPRPSSAAINNIKAKAAAKGKTTQDYTRTHSAIVQSHMAATRQIVAAQGLRTADALLLVSESGSPINGKSVGSSPYASPSVSPTIGNTLGTPSLAISPSRAASSAPSSPSRSASPVAATVGLATPDSVSPHNQNSAAPIFGRHTQTFPTGAHMSGFYTKARNEIAKASAVNAPSVAALLRDMDPTRPPRPQSAASTMCTSAPGYQAPGGSPTGSGSPGSGHHGNRRQTFSDLPDIGDLGSSLNSSMTKASRPGTGRGRRGSLMPSQAATPAAAQAQPAVSLASPDMKRIGVHVARLTDIDSLPERIAESVATLIRMCHENTAPPVPVVLFEEGCLSALMALLPRVMGFPDVIAGSLQLVNLMINANPGATSNVIKMGGLQLLTKSAEVVSKSYLEAKARLDRRAAAAEAHRQSALDQSIGANGPRRSLGGTRRLSTSLSQSHGNFVDELGAAPAVRVSSYAEVSSLGLSGTSAHLAAQEEELEPVRIVPIENEPISEGLLRRFYEPKFIDTLDKMDKPTKATVVKDMLTLFEKVDNLLAVSSCIALDLSLDSALEKILEDIDRMIHCEIVLLYLVDQQTGELVAYEVGMSDSAAREREIMGAVRFPPGHGIAGHAAALGELINIRDPLTFPKYHDEIDYRGGRGQAYSIICTPICTMDGTVLGIIELVNKIGPNDEKQSFTHPDEYLLKTISMTAGTIMVNAKMYETMLNTQKKVEVLLETTRSLSSILEIDVLINRIMESAKQLLSADRCTLFLHDSEREQLRAPIQGRDSFQEIRIPRNAGIAGAVFMSGEPINIPDAYSDSRFNPAVDRQTGYRTRNILCMPIKNIHGECIGVTQMINKKSGAFTSEDEMILSSFSAQAAVAIEKSQLFKKTEDMRIYLQSILSSITSCVLTLTESMKLHTLNRPWLMNALGKTEQFMRENSCDRWFPPENQHIVNDIKRVFEDGQSIYSSDYEIKGESGTLIVNYQIMPLIGSKGVVMVLDDISSEKRAVMTLGRYMSPALAKQVMEDDGQLGGKRKKVSILFSDIRSFTTLSEGMEPTDVVEMLNQHFTDAVNAITDEQGILDKFIGDAVMAVFGVPFASPEDAVHACNAALRMRESLAVFNRIRAAAGKQTIKIGIGVNTGMVLSGNIGSSKRMEFSCIGDAVNLASRTEGLTKFYGIMILVTEFTLMETGDAFITREVESVVVTGKKSSVRMYELLGRKGDELSHEASKAVELYASGYELYKQRNFKDAADLFRTAIEICGDGPSKVLLSRCEHYIEAPPPPDWTGVYVAEGK</sequence>
<feature type="compositionally biased region" description="Polar residues" evidence="1">
    <location>
        <begin position="126"/>
        <end position="136"/>
    </location>
</feature>
<feature type="region of interest" description="Disordered" evidence="1">
    <location>
        <begin position="122"/>
        <end position="141"/>
    </location>
</feature>
<reference evidence="3 4" key="1">
    <citation type="submission" date="2023-09" db="EMBL/GenBank/DDBJ databases">
        <title>Pangenome analysis of Batrachochytrium dendrobatidis and related Chytrids.</title>
        <authorList>
            <person name="Yacoub M.N."/>
            <person name="Stajich J.E."/>
            <person name="James T.Y."/>
        </authorList>
    </citation>
    <scope>NUCLEOTIDE SEQUENCE [LARGE SCALE GENOMIC DNA]</scope>
    <source>
        <strain evidence="3 4">JEL0888</strain>
    </source>
</reference>
<dbReference type="EMBL" id="JADGIZ020000020">
    <property type="protein sequence ID" value="KAL2915824.1"/>
    <property type="molecule type" value="Genomic_DNA"/>
</dbReference>
<dbReference type="InterPro" id="IPR029787">
    <property type="entry name" value="Nucleotide_cyclase"/>
</dbReference>
<feature type="region of interest" description="Disordered" evidence="1">
    <location>
        <begin position="181"/>
        <end position="279"/>
    </location>
</feature>
<dbReference type="SMART" id="SM00065">
    <property type="entry name" value="GAF"/>
    <property type="match status" value="2"/>
</dbReference>
<feature type="compositionally biased region" description="Low complexity" evidence="1">
    <location>
        <begin position="7"/>
        <end position="19"/>
    </location>
</feature>
<dbReference type="Pfam" id="PF01590">
    <property type="entry name" value="GAF"/>
    <property type="match status" value="2"/>
</dbReference>
<dbReference type="PANTHER" id="PTHR43081:SF1">
    <property type="entry name" value="ADENYLATE CYCLASE, TERMINAL-DIFFERENTIATION SPECIFIC"/>
    <property type="match status" value="1"/>
</dbReference>
<comment type="caution">
    <text evidence="3">The sequence shown here is derived from an EMBL/GenBank/DDBJ whole genome shotgun (WGS) entry which is preliminary data.</text>
</comment>
<feature type="domain" description="Guanylate cyclase" evidence="2">
    <location>
        <begin position="1024"/>
        <end position="1156"/>
    </location>
</feature>
<feature type="region of interest" description="Disordered" evidence="1">
    <location>
        <begin position="411"/>
        <end position="435"/>
    </location>
</feature>
<dbReference type="Gene3D" id="3.30.70.1230">
    <property type="entry name" value="Nucleotide cyclase"/>
    <property type="match status" value="1"/>
</dbReference>